<dbReference type="InterPro" id="IPR006359">
    <property type="entry name" value="Tscrpt_elong_fac_GreA"/>
</dbReference>
<protein>
    <recommendedName>
        <fullName evidence="2 9">Transcription elongation factor GreA</fullName>
    </recommendedName>
    <alternativeName>
        <fullName evidence="8 9">Transcript cleavage factor GreA</fullName>
    </alternativeName>
</protein>
<evidence type="ECO:0000256" key="3">
    <source>
        <dbReference type="ARBA" id="ARBA00023015"/>
    </source>
</evidence>
<evidence type="ECO:0000259" key="11">
    <source>
        <dbReference type="Pfam" id="PF01272"/>
    </source>
</evidence>
<dbReference type="InterPro" id="IPR036805">
    <property type="entry name" value="Tscrpt_elong_fac_GreA/B_N_sf"/>
</dbReference>
<dbReference type="GO" id="GO:0006354">
    <property type="term" value="P:DNA-templated transcription elongation"/>
    <property type="evidence" value="ECO:0007669"/>
    <property type="project" value="TreeGrafter"/>
</dbReference>
<dbReference type="PANTHER" id="PTHR30437:SF4">
    <property type="entry name" value="TRANSCRIPTION ELONGATION FACTOR GREA"/>
    <property type="match status" value="1"/>
</dbReference>
<dbReference type="EMBL" id="DVOH01000024">
    <property type="protein sequence ID" value="HIV00194.1"/>
    <property type="molecule type" value="Genomic_DNA"/>
</dbReference>
<accession>A0A9D1NBR9</accession>
<dbReference type="FunFam" id="3.10.50.30:FF:000001">
    <property type="entry name" value="Transcription elongation factor GreA"/>
    <property type="match status" value="1"/>
</dbReference>
<keyword evidence="3 9" id="KW-0805">Transcription regulation</keyword>
<dbReference type="InterPro" id="IPR001437">
    <property type="entry name" value="Tscrpt_elong_fac_GreA/B_C"/>
</dbReference>
<dbReference type="GO" id="GO:0070063">
    <property type="term" value="F:RNA polymerase binding"/>
    <property type="evidence" value="ECO:0007669"/>
    <property type="project" value="InterPro"/>
</dbReference>
<dbReference type="GO" id="GO:0032784">
    <property type="term" value="P:regulation of DNA-templated transcription elongation"/>
    <property type="evidence" value="ECO:0007669"/>
    <property type="project" value="UniProtKB-UniRule"/>
</dbReference>
<dbReference type="Pfam" id="PF01272">
    <property type="entry name" value="GreA_GreB"/>
    <property type="match status" value="1"/>
</dbReference>
<evidence type="ECO:0000256" key="9">
    <source>
        <dbReference type="HAMAP-Rule" id="MF_00105"/>
    </source>
</evidence>
<dbReference type="InterPro" id="IPR023459">
    <property type="entry name" value="Tscrpt_elong_fac_GreA/B_fam"/>
</dbReference>
<dbReference type="PIRSF" id="PIRSF006092">
    <property type="entry name" value="GreA_GreB"/>
    <property type="match status" value="1"/>
</dbReference>
<dbReference type="NCBIfam" id="TIGR01462">
    <property type="entry name" value="greA"/>
    <property type="match status" value="1"/>
</dbReference>
<keyword evidence="4" id="KW-0175">Coiled coil</keyword>
<name>A0A9D1NBR9_9FIRM</name>
<dbReference type="SUPFAM" id="SSF46557">
    <property type="entry name" value="GreA transcript cleavage protein, N-terminal domain"/>
    <property type="match status" value="1"/>
</dbReference>
<keyword evidence="6 9" id="KW-0804">Transcription</keyword>
<evidence type="ECO:0000313" key="13">
    <source>
        <dbReference type="EMBL" id="HIV00194.1"/>
    </source>
</evidence>
<dbReference type="Pfam" id="PF03449">
    <property type="entry name" value="GreA_GreB_N"/>
    <property type="match status" value="1"/>
</dbReference>
<dbReference type="GO" id="GO:0003746">
    <property type="term" value="F:translation elongation factor activity"/>
    <property type="evidence" value="ECO:0007669"/>
    <property type="project" value="UniProtKB-KW"/>
</dbReference>
<reference evidence="13" key="1">
    <citation type="submission" date="2020-10" db="EMBL/GenBank/DDBJ databases">
        <authorList>
            <person name="Gilroy R."/>
        </authorList>
    </citation>
    <scope>NUCLEOTIDE SEQUENCE</scope>
    <source>
        <strain evidence="13">23406</strain>
    </source>
</reference>
<dbReference type="NCBIfam" id="NF001263">
    <property type="entry name" value="PRK00226.1-4"/>
    <property type="match status" value="1"/>
</dbReference>
<dbReference type="InterPro" id="IPR022691">
    <property type="entry name" value="Tscrpt_elong_fac_GreA/B_N"/>
</dbReference>
<dbReference type="InterPro" id="IPR028624">
    <property type="entry name" value="Tscrpt_elong_fac_GreA/B"/>
</dbReference>
<evidence type="ECO:0000256" key="1">
    <source>
        <dbReference type="ARBA" id="ARBA00008213"/>
    </source>
</evidence>
<dbReference type="GO" id="GO:0003677">
    <property type="term" value="F:DNA binding"/>
    <property type="evidence" value="ECO:0007669"/>
    <property type="project" value="UniProtKB-UniRule"/>
</dbReference>
<organism evidence="13 14">
    <name type="scientific">Candidatus Stercoripulliclostridium merdipullorum</name>
    <dbReference type="NCBI Taxonomy" id="2840952"/>
    <lineage>
        <taxon>Bacteria</taxon>
        <taxon>Bacillati</taxon>
        <taxon>Bacillota</taxon>
        <taxon>Clostridia</taxon>
        <taxon>Eubacteriales</taxon>
        <taxon>Candidatus Stercoripulliclostridium</taxon>
    </lineage>
</organism>
<dbReference type="SUPFAM" id="SSF54534">
    <property type="entry name" value="FKBP-like"/>
    <property type="match status" value="1"/>
</dbReference>
<evidence type="ECO:0000256" key="5">
    <source>
        <dbReference type="ARBA" id="ARBA00023125"/>
    </source>
</evidence>
<dbReference type="Gene3D" id="1.10.287.180">
    <property type="entry name" value="Transcription elongation factor, GreA/GreB, N-terminal domain"/>
    <property type="match status" value="1"/>
</dbReference>
<feature type="domain" description="Transcription elongation factor GreA/GreB N-terminal" evidence="12">
    <location>
        <begin position="5"/>
        <end position="73"/>
    </location>
</feature>
<comment type="caution">
    <text evidence="13">The sequence shown here is derived from an EMBL/GenBank/DDBJ whole genome shotgun (WGS) entry which is preliminary data.</text>
</comment>
<evidence type="ECO:0000256" key="8">
    <source>
        <dbReference type="ARBA" id="ARBA00030776"/>
    </source>
</evidence>
<keyword evidence="13" id="KW-0648">Protein biosynthesis</keyword>
<evidence type="ECO:0000256" key="7">
    <source>
        <dbReference type="ARBA" id="ARBA00024916"/>
    </source>
</evidence>
<dbReference type="HAMAP" id="MF_00105">
    <property type="entry name" value="GreA_GreB"/>
    <property type="match status" value="1"/>
</dbReference>
<gene>
    <name evidence="9 13" type="primary">greA</name>
    <name evidence="13" type="ORF">IAB14_03650</name>
</gene>
<dbReference type="AlphaFoldDB" id="A0A9D1NBR9"/>
<evidence type="ECO:0000313" key="14">
    <source>
        <dbReference type="Proteomes" id="UP000886891"/>
    </source>
</evidence>
<evidence type="ECO:0000256" key="10">
    <source>
        <dbReference type="RuleBase" id="RU000556"/>
    </source>
</evidence>
<evidence type="ECO:0000256" key="4">
    <source>
        <dbReference type="ARBA" id="ARBA00023054"/>
    </source>
</evidence>
<proteinExistence type="inferred from homology"/>
<evidence type="ECO:0000259" key="12">
    <source>
        <dbReference type="Pfam" id="PF03449"/>
    </source>
</evidence>
<comment type="similarity">
    <text evidence="1 9 10">Belongs to the GreA/GreB family.</text>
</comment>
<dbReference type="PANTHER" id="PTHR30437">
    <property type="entry name" value="TRANSCRIPTION ELONGATION FACTOR GREA"/>
    <property type="match status" value="1"/>
</dbReference>
<keyword evidence="5 9" id="KW-0238">DNA-binding</keyword>
<dbReference type="Gene3D" id="3.10.50.30">
    <property type="entry name" value="Transcription elongation factor, GreA/GreB, C-terminal domain"/>
    <property type="match status" value="1"/>
</dbReference>
<dbReference type="FunFam" id="1.10.287.180:FF:000001">
    <property type="entry name" value="Transcription elongation factor GreA"/>
    <property type="match status" value="1"/>
</dbReference>
<dbReference type="Proteomes" id="UP000886891">
    <property type="component" value="Unassembled WGS sequence"/>
</dbReference>
<comment type="function">
    <text evidence="7 9 10">Necessary for efficient RNA polymerase transcription elongation past template-encoded arresting sites. The arresting sites in DNA have the property of trapping a certain fraction of elongating RNA polymerases that pass through, resulting in locked ternary complexes. Cleavage of the nascent transcript by cleavage factors such as GreA or GreB allows the resumption of elongation from the new 3'terminus. GreA releases sequences of 2 to 3 nucleotides.</text>
</comment>
<dbReference type="InterPro" id="IPR036953">
    <property type="entry name" value="GreA/GreB_C_sf"/>
</dbReference>
<feature type="domain" description="Transcription elongation factor GreA/GreB C-terminal" evidence="11">
    <location>
        <begin position="84"/>
        <end position="156"/>
    </location>
</feature>
<evidence type="ECO:0000256" key="6">
    <source>
        <dbReference type="ARBA" id="ARBA00023163"/>
    </source>
</evidence>
<sequence>MEKTIPLTQAFFDENAARLKHLETTGRTEVSNAIKTAKEFGDLSENAEYTAAKNAQERLEIEIAQLSEMLSKAYPIDLSLLGTKSVAVGNKVKIYDCEFDEEIEYQIVSSVEANSEKCKISDVSPLGKALMGHKAGETVVAKTPGGEIELKILNISK</sequence>
<reference evidence="13" key="2">
    <citation type="journal article" date="2021" name="PeerJ">
        <title>Extensive microbial diversity within the chicken gut microbiome revealed by metagenomics and culture.</title>
        <authorList>
            <person name="Gilroy R."/>
            <person name="Ravi A."/>
            <person name="Getino M."/>
            <person name="Pursley I."/>
            <person name="Horton D.L."/>
            <person name="Alikhan N.F."/>
            <person name="Baker D."/>
            <person name="Gharbi K."/>
            <person name="Hall N."/>
            <person name="Watson M."/>
            <person name="Adriaenssens E.M."/>
            <person name="Foster-Nyarko E."/>
            <person name="Jarju S."/>
            <person name="Secka A."/>
            <person name="Antonio M."/>
            <person name="Oren A."/>
            <person name="Chaudhuri R.R."/>
            <person name="La Ragione R."/>
            <person name="Hildebrand F."/>
            <person name="Pallen M.J."/>
        </authorList>
    </citation>
    <scope>NUCLEOTIDE SEQUENCE</scope>
    <source>
        <strain evidence="13">23406</strain>
    </source>
</reference>
<keyword evidence="13" id="KW-0251">Elongation factor</keyword>
<evidence type="ECO:0000256" key="2">
    <source>
        <dbReference type="ARBA" id="ARBA00013729"/>
    </source>
</evidence>